<accession>A0A5K1K4E9</accession>
<dbReference type="EMBL" id="LR728963">
    <property type="protein sequence ID" value="VWP00940.1"/>
    <property type="molecule type" value="Genomic_DNA"/>
</dbReference>
<dbReference type="GO" id="GO:0005635">
    <property type="term" value="C:nuclear envelope"/>
    <property type="evidence" value="ECO:0007669"/>
    <property type="project" value="TreeGrafter"/>
</dbReference>
<dbReference type="InterPro" id="IPR011989">
    <property type="entry name" value="ARM-like"/>
</dbReference>
<protein>
    <submittedName>
        <fullName evidence="1">Protein kinase domain-containing protein</fullName>
    </submittedName>
</protein>
<reference evidence="1" key="1">
    <citation type="submission" date="2019-10" db="EMBL/GenBank/DDBJ databases">
        <authorList>
            <person name="Nor Muhammad N."/>
        </authorList>
    </citation>
    <scope>NUCLEOTIDE SEQUENCE</scope>
</reference>
<dbReference type="GO" id="GO:0006606">
    <property type="term" value="P:protein import into nucleus"/>
    <property type="evidence" value="ECO:0007669"/>
    <property type="project" value="TreeGrafter"/>
</dbReference>
<dbReference type="GO" id="GO:0016301">
    <property type="term" value="F:kinase activity"/>
    <property type="evidence" value="ECO:0007669"/>
    <property type="project" value="UniProtKB-KW"/>
</dbReference>
<organism evidence="1">
    <name type="scientific">Ganoderma boninense</name>
    <dbReference type="NCBI Taxonomy" id="34458"/>
    <lineage>
        <taxon>Eukaryota</taxon>
        <taxon>Fungi</taxon>
        <taxon>Dikarya</taxon>
        <taxon>Basidiomycota</taxon>
        <taxon>Agaricomycotina</taxon>
        <taxon>Agaricomycetes</taxon>
        <taxon>Polyporales</taxon>
        <taxon>Polyporaceae</taxon>
        <taxon>Ganoderma</taxon>
    </lineage>
</organism>
<dbReference type="AlphaFoldDB" id="A0A5K1K4E9"/>
<evidence type="ECO:0000313" key="1">
    <source>
        <dbReference type="EMBL" id="VWP00940.1"/>
    </source>
</evidence>
<dbReference type="Gene3D" id="1.25.10.10">
    <property type="entry name" value="Leucine-rich Repeat Variant"/>
    <property type="match status" value="1"/>
</dbReference>
<dbReference type="SUPFAM" id="SSF48371">
    <property type="entry name" value="ARM repeat"/>
    <property type="match status" value="1"/>
</dbReference>
<keyword evidence="1" id="KW-0418">Kinase</keyword>
<dbReference type="GO" id="GO:0005829">
    <property type="term" value="C:cytosol"/>
    <property type="evidence" value="ECO:0007669"/>
    <property type="project" value="TreeGrafter"/>
</dbReference>
<gene>
    <name evidence="1" type="primary">I1RTC2</name>
</gene>
<proteinExistence type="predicted"/>
<sequence>MLDFVSRIARSGRARDWFDGENFSNLVNLVFSWAQMTQSDEEEWADNANAFVAQEADDSFSYSVRVAGFDLLGVLLERNTIPTIKAFQVAIEHVITQAQQQRESGSQDWYNIPCASTAALKANERML</sequence>
<name>A0A5K1K4E9_9APHY</name>
<dbReference type="InterPro" id="IPR016024">
    <property type="entry name" value="ARM-type_fold"/>
</dbReference>
<dbReference type="PANTHER" id="PTHR10997:SF9">
    <property type="entry name" value="IMPORTIN-9"/>
    <property type="match status" value="1"/>
</dbReference>
<keyword evidence="1" id="KW-0808">Transferase</keyword>
<dbReference type="PANTHER" id="PTHR10997">
    <property type="entry name" value="IMPORTIN-7, 8, 11"/>
    <property type="match status" value="1"/>
</dbReference>